<dbReference type="SUPFAM" id="SSF103473">
    <property type="entry name" value="MFS general substrate transporter"/>
    <property type="match status" value="1"/>
</dbReference>
<feature type="transmembrane region" description="Helical" evidence="6">
    <location>
        <begin position="377"/>
        <end position="398"/>
    </location>
</feature>
<evidence type="ECO:0000313" key="9">
    <source>
        <dbReference type="Proteomes" id="UP001218218"/>
    </source>
</evidence>
<dbReference type="PANTHER" id="PTHR23501:SF195">
    <property type="entry name" value="PEP5"/>
    <property type="match status" value="1"/>
</dbReference>
<protein>
    <submittedName>
        <fullName evidence="8">Major facilitator superfamily domain-containing protein</fullName>
    </submittedName>
</protein>
<evidence type="ECO:0000256" key="6">
    <source>
        <dbReference type="SAM" id="Phobius"/>
    </source>
</evidence>
<dbReference type="GO" id="GO:0005886">
    <property type="term" value="C:plasma membrane"/>
    <property type="evidence" value="ECO:0007669"/>
    <property type="project" value="TreeGrafter"/>
</dbReference>
<evidence type="ECO:0000256" key="5">
    <source>
        <dbReference type="ARBA" id="ARBA00023136"/>
    </source>
</evidence>
<feature type="transmembrane region" description="Helical" evidence="6">
    <location>
        <begin position="134"/>
        <end position="156"/>
    </location>
</feature>
<keyword evidence="9" id="KW-1185">Reference proteome</keyword>
<feature type="transmembrane region" description="Helical" evidence="6">
    <location>
        <begin position="168"/>
        <end position="191"/>
    </location>
</feature>
<name>A0AAD6Z5S3_9AGAR</name>
<dbReference type="InterPro" id="IPR010573">
    <property type="entry name" value="MFS_Str1/Tri12-like"/>
</dbReference>
<dbReference type="PROSITE" id="PS50850">
    <property type="entry name" value="MFS"/>
    <property type="match status" value="1"/>
</dbReference>
<comment type="caution">
    <text evidence="8">The sequence shown here is derived from an EMBL/GenBank/DDBJ whole genome shotgun (WGS) entry which is preliminary data.</text>
</comment>
<keyword evidence="5 6" id="KW-0472">Membrane</keyword>
<keyword evidence="2" id="KW-0813">Transport</keyword>
<dbReference type="PANTHER" id="PTHR23501">
    <property type="entry name" value="MAJOR FACILITATOR SUPERFAMILY"/>
    <property type="match status" value="1"/>
</dbReference>
<dbReference type="Gene3D" id="1.20.1250.20">
    <property type="entry name" value="MFS general substrate transporter like domains"/>
    <property type="match status" value="1"/>
</dbReference>
<keyword evidence="4 6" id="KW-1133">Transmembrane helix</keyword>
<feature type="transmembrane region" description="Helical" evidence="6">
    <location>
        <begin position="354"/>
        <end position="371"/>
    </location>
</feature>
<feature type="transmembrane region" description="Helical" evidence="6">
    <location>
        <begin position="243"/>
        <end position="261"/>
    </location>
</feature>
<comment type="subcellular location">
    <subcellularLocation>
        <location evidence="1">Membrane</location>
        <topology evidence="1">Multi-pass membrane protein</topology>
    </subcellularLocation>
</comment>
<dbReference type="Pfam" id="PF06609">
    <property type="entry name" value="TRI12"/>
    <property type="match status" value="1"/>
</dbReference>
<evidence type="ECO:0000259" key="7">
    <source>
        <dbReference type="PROSITE" id="PS50850"/>
    </source>
</evidence>
<evidence type="ECO:0000313" key="8">
    <source>
        <dbReference type="EMBL" id="KAJ7308565.1"/>
    </source>
</evidence>
<dbReference type="AlphaFoldDB" id="A0AAD6Z5S3"/>
<dbReference type="InterPro" id="IPR020846">
    <property type="entry name" value="MFS_dom"/>
</dbReference>
<accession>A0AAD6Z5S3</accession>
<dbReference type="InterPro" id="IPR036259">
    <property type="entry name" value="MFS_trans_sf"/>
</dbReference>
<evidence type="ECO:0000256" key="4">
    <source>
        <dbReference type="ARBA" id="ARBA00022989"/>
    </source>
</evidence>
<evidence type="ECO:0000256" key="2">
    <source>
        <dbReference type="ARBA" id="ARBA00022448"/>
    </source>
</evidence>
<reference evidence="8" key="1">
    <citation type="submission" date="2023-03" db="EMBL/GenBank/DDBJ databases">
        <title>Massive genome expansion in bonnet fungi (Mycena s.s.) driven by repeated elements and novel gene families across ecological guilds.</title>
        <authorList>
            <consortium name="Lawrence Berkeley National Laboratory"/>
            <person name="Harder C.B."/>
            <person name="Miyauchi S."/>
            <person name="Viragh M."/>
            <person name="Kuo A."/>
            <person name="Thoen E."/>
            <person name="Andreopoulos B."/>
            <person name="Lu D."/>
            <person name="Skrede I."/>
            <person name="Drula E."/>
            <person name="Henrissat B."/>
            <person name="Morin E."/>
            <person name="Kohler A."/>
            <person name="Barry K."/>
            <person name="LaButti K."/>
            <person name="Morin E."/>
            <person name="Salamov A."/>
            <person name="Lipzen A."/>
            <person name="Mereny Z."/>
            <person name="Hegedus B."/>
            <person name="Baldrian P."/>
            <person name="Stursova M."/>
            <person name="Weitz H."/>
            <person name="Taylor A."/>
            <person name="Grigoriev I.V."/>
            <person name="Nagy L.G."/>
            <person name="Martin F."/>
            <person name="Kauserud H."/>
        </authorList>
    </citation>
    <scope>NUCLEOTIDE SEQUENCE</scope>
    <source>
        <strain evidence="8">CBHHK002</strain>
    </source>
</reference>
<feature type="transmembrane region" description="Helical" evidence="6">
    <location>
        <begin position="273"/>
        <end position="292"/>
    </location>
</feature>
<dbReference type="EMBL" id="JARIHO010000085">
    <property type="protein sequence ID" value="KAJ7308565.1"/>
    <property type="molecule type" value="Genomic_DNA"/>
</dbReference>
<dbReference type="InterPro" id="IPR053791">
    <property type="entry name" value="MFS_Tri12-like"/>
</dbReference>
<dbReference type="Proteomes" id="UP001218218">
    <property type="component" value="Unassembled WGS sequence"/>
</dbReference>
<dbReference type="GO" id="GO:0022857">
    <property type="term" value="F:transmembrane transporter activity"/>
    <property type="evidence" value="ECO:0007669"/>
    <property type="project" value="InterPro"/>
</dbReference>
<feature type="transmembrane region" description="Helical" evidence="6">
    <location>
        <begin position="528"/>
        <end position="551"/>
    </location>
</feature>
<gene>
    <name evidence="8" type="ORF">DFH08DRAFT_975159</name>
</gene>
<feature type="transmembrane region" description="Helical" evidence="6">
    <location>
        <begin position="203"/>
        <end position="222"/>
    </location>
</feature>
<evidence type="ECO:0000256" key="3">
    <source>
        <dbReference type="ARBA" id="ARBA00022692"/>
    </source>
</evidence>
<organism evidence="8 9">
    <name type="scientific">Mycena albidolilacea</name>
    <dbReference type="NCBI Taxonomy" id="1033008"/>
    <lineage>
        <taxon>Eukaryota</taxon>
        <taxon>Fungi</taxon>
        <taxon>Dikarya</taxon>
        <taxon>Basidiomycota</taxon>
        <taxon>Agaricomycotina</taxon>
        <taxon>Agaricomycetes</taxon>
        <taxon>Agaricomycetidae</taxon>
        <taxon>Agaricales</taxon>
        <taxon>Marasmiineae</taxon>
        <taxon>Mycenaceae</taxon>
        <taxon>Mycena</taxon>
    </lineage>
</organism>
<dbReference type="CDD" id="cd06179">
    <property type="entry name" value="MFS_TRI12_like"/>
    <property type="match status" value="1"/>
</dbReference>
<evidence type="ECO:0000256" key="1">
    <source>
        <dbReference type="ARBA" id="ARBA00004141"/>
    </source>
</evidence>
<feature type="transmembrane region" description="Helical" evidence="6">
    <location>
        <begin position="47"/>
        <end position="72"/>
    </location>
</feature>
<sequence>MSSPGSIRSEKAAVAHSRPKFGAVPVFKTDSYLADDRVKLTCRSWMVVFITSLAIFSQTYVVVAAGSVIAFITRDLGEPAISGWVIQGPLLMQSVLSPVIGRLSDVLDRRYLAGVPPLIGLVGAVLSAKAQSMTVLIIGGALIGTTLSTVSVVHAIPSEILPLKYRALANGLCFIGGSFGGLVGSVGSGAVTNINPSGWRNIFWMQAAFHGMTSVGLLGFYWPPPSNYPRLKLRQLIWACDPIGSLLMTVGVTLLLLGFNWAGGTFPWGDAHVIGPLVSGAILLLFFGLYEWKGRTDGIIAHVLFSRGPNFALSVFTSGVEGFVYYSAVNSIVPQIILNLGFETNAWHISVRQISFHISAIIASIPIILYATKYKDLKSPLFVALSLFLVVSVCYATITPKLNHAQIGYNILSGIGQSGPLSLVVSLTQLTAPHEYLSTATGLAFSARAIGGAFGSAILDAIINNKLASYDADVGSAAIAAGLPANSVPALLQALASGMPSTVPGVTDAIIAAATAASRNAYGRAYRFAWIPIIPFVIVAMVCVACLKGVAELMTEHIEATVERQKRAHADE</sequence>
<feature type="domain" description="Major facilitator superfamily (MFS) profile" evidence="7">
    <location>
        <begin position="47"/>
        <end position="499"/>
    </location>
</feature>
<keyword evidence="3 6" id="KW-0812">Transmembrane</keyword>
<proteinExistence type="predicted"/>